<evidence type="ECO:0000256" key="7">
    <source>
        <dbReference type="ARBA" id="ARBA00023008"/>
    </source>
</evidence>
<keyword evidence="15" id="KW-1185">Reference proteome</keyword>
<reference evidence="14" key="2">
    <citation type="submission" date="2020-11" db="EMBL/GenBank/DDBJ databases">
        <authorList>
            <person name="McCartney M.A."/>
            <person name="Auch B."/>
            <person name="Kono T."/>
            <person name="Mallez S."/>
            <person name="Becker A."/>
            <person name="Gohl D.M."/>
            <person name="Silverstein K.A.T."/>
            <person name="Koren S."/>
            <person name="Bechman K.B."/>
            <person name="Herman A."/>
            <person name="Abrahante J.E."/>
            <person name="Garbe J."/>
        </authorList>
    </citation>
    <scope>NUCLEOTIDE SEQUENCE</scope>
    <source>
        <strain evidence="14">Duluth1</strain>
        <tissue evidence="14">Whole animal</tissue>
    </source>
</reference>
<dbReference type="SUPFAM" id="SSF49742">
    <property type="entry name" value="PHM/PNGase F"/>
    <property type="match status" value="2"/>
</dbReference>
<dbReference type="Gene3D" id="2.60.40.1210">
    <property type="entry name" value="Cellobiose dehydrogenase, cytochrome domain"/>
    <property type="match status" value="1"/>
</dbReference>
<dbReference type="Gene3D" id="2.60.120.230">
    <property type="match status" value="1"/>
</dbReference>
<dbReference type="GO" id="GO:0042421">
    <property type="term" value="P:norepinephrine biosynthetic process"/>
    <property type="evidence" value="ECO:0007669"/>
    <property type="project" value="TreeGrafter"/>
</dbReference>
<accession>A0A9D4BUU2</accession>
<reference evidence="14" key="1">
    <citation type="journal article" date="2019" name="bioRxiv">
        <title>The Genome of the Zebra Mussel, Dreissena polymorpha: A Resource for Invasive Species Research.</title>
        <authorList>
            <person name="McCartney M.A."/>
            <person name="Auch B."/>
            <person name="Kono T."/>
            <person name="Mallez S."/>
            <person name="Zhang Y."/>
            <person name="Obille A."/>
            <person name="Becker A."/>
            <person name="Abrahante J.E."/>
            <person name="Garbe J."/>
            <person name="Badalamenti J.P."/>
            <person name="Herman A."/>
            <person name="Mangelson H."/>
            <person name="Liachko I."/>
            <person name="Sullivan S."/>
            <person name="Sone E.D."/>
            <person name="Koren S."/>
            <person name="Silverstein K.A.T."/>
            <person name="Beckman K.B."/>
            <person name="Gohl D.M."/>
        </authorList>
    </citation>
    <scope>NUCLEOTIDE SEQUENCE</scope>
    <source>
        <strain evidence="14">Duluth1</strain>
        <tissue evidence="14">Whole animal</tissue>
    </source>
</reference>
<evidence type="ECO:0000256" key="1">
    <source>
        <dbReference type="ARBA" id="ARBA00001973"/>
    </source>
</evidence>
<dbReference type="PROSITE" id="PS50836">
    <property type="entry name" value="DOMON"/>
    <property type="match status" value="1"/>
</dbReference>
<evidence type="ECO:0000256" key="12">
    <source>
        <dbReference type="SAM" id="SignalP"/>
    </source>
</evidence>
<evidence type="ECO:0000256" key="3">
    <source>
        <dbReference type="ARBA" id="ARBA00010676"/>
    </source>
</evidence>
<dbReference type="OrthoDB" id="10003276at2759"/>
<name>A0A9D4BUU2_DREPO</name>
<dbReference type="InterPro" id="IPR036939">
    <property type="entry name" value="Cu2_ascorb_mOase_N_sf"/>
</dbReference>
<dbReference type="Pfam" id="PF03351">
    <property type="entry name" value="DOMON"/>
    <property type="match status" value="1"/>
</dbReference>
<evidence type="ECO:0000256" key="2">
    <source>
        <dbReference type="ARBA" id="ARBA00004370"/>
    </source>
</evidence>
<evidence type="ECO:0000256" key="4">
    <source>
        <dbReference type="ARBA" id="ARBA00022723"/>
    </source>
</evidence>
<keyword evidence="8" id="KW-0503">Monooxygenase</keyword>
<keyword evidence="11" id="KW-0325">Glycoprotein</keyword>
<evidence type="ECO:0000256" key="5">
    <source>
        <dbReference type="ARBA" id="ARBA00022729"/>
    </source>
</evidence>
<keyword evidence="4" id="KW-0479">Metal-binding</keyword>
<dbReference type="InterPro" id="IPR008977">
    <property type="entry name" value="PHM/PNGase_F_dom_sf"/>
</dbReference>
<dbReference type="InterPro" id="IPR000945">
    <property type="entry name" value="DBH-like"/>
</dbReference>
<keyword evidence="10" id="KW-1015">Disulfide bond</keyword>
<evidence type="ECO:0000256" key="11">
    <source>
        <dbReference type="ARBA" id="ARBA00023180"/>
    </source>
</evidence>
<dbReference type="InterPro" id="IPR045266">
    <property type="entry name" value="DOH_DOMON"/>
</dbReference>
<dbReference type="PANTHER" id="PTHR10157:SF23">
    <property type="entry name" value="MOXD1 HOMOLOG 1"/>
    <property type="match status" value="1"/>
</dbReference>
<protein>
    <recommendedName>
        <fullName evidence="13">DOMON domain-containing protein</fullName>
    </recommendedName>
</protein>
<dbReference type="InterPro" id="IPR000323">
    <property type="entry name" value="Cu2_ascorb_mOase_N"/>
</dbReference>
<feature type="signal peptide" evidence="12">
    <location>
        <begin position="1"/>
        <end position="17"/>
    </location>
</feature>
<dbReference type="PRINTS" id="PR00767">
    <property type="entry name" value="DBMONOXGNASE"/>
</dbReference>
<dbReference type="GO" id="GO:0042420">
    <property type="term" value="P:dopamine catabolic process"/>
    <property type="evidence" value="ECO:0007669"/>
    <property type="project" value="TreeGrafter"/>
</dbReference>
<dbReference type="GO" id="GO:0004500">
    <property type="term" value="F:dopamine beta-monooxygenase activity"/>
    <property type="evidence" value="ECO:0007669"/>
    <property type="project" value="InterPro"/>
</dbReference>
<sequence>MLFLAVTLLISTSLALGKPVDETSEAFNQSATLDKAGNFVVYWNYNSSHVTFEVHVKTHGYVGFGLSPNGNMFPADVVVGWVKNGHVFFKDMHTIAHAHPVVDKSQDWFLLHGEENDMGTSLRFVRKLDTCDADDRVITNATQRLIYSYHPDDPADEHSLVYHGGERRGAKSVMLLNVNAPPDVISHEDVKVFDLTAGNYEVPSNDTTYMCVGYQMEDIGGKHHMVMFEPLFTPGNEHMVHHFTVQRCPGRHPHLHGARGECFLGFPDGWPACPEVFIGWATGGGPYYFPPHTGYPVGGADDNSFYVMQMHYDNPSMKKGVIDNSGVRIRLTSKLRQHDVGTLIIGHDVTPLQVIPPRESSFVSKGYCADHCLSQTMAGQNTDEFRIISVMQHAHLLATGMKTRHFRNGTELPPIIDDPSYDFYFQEFRPLPDEVVVRKGDSLSVECTYSTIGRTTPAFGGLTTRDEMCEAFIYHYPRLDLNVCESRPDMNTIFNRTFNRNYYDSNSTDSFMYFMKHEFDWSDQTRINQFKADLNSAIYRTGCHGTHTQADARKVFTFHFDERTVVPYIPSKSQCDVTDHAINPNLANIVG</sequence>
<proteinExistence type="inferred from homology"/>
<organism evidence="14 15">
    <name type="scientific">Dreissena polymorpha</name>
    <name type="common">Zebra mussel</name>
    <name type="synonym">Mytilus polymorpha</name>
    <dbReference type="NCBI Taxonomy" id="45954"/>
    <lineage>
        <taxon>Eukaryota</taxon>
        <taxon>Metazoa</taxon>
        <taxon>Spiralia</taxon>
        <taxon>Lophotrochozoa</taxon>
        <taxon>Mollusca</taxon>
        <taxon>Bivalvia</taxon>
        <taxon>Autobranchia</taxon>
        <taxon>Heteroconchia</taxon>
        <taxon>Euheterodonta</taxon>
        <taxon>Imparidentia</taxon>
        <taxon>Neoheterodontei</taxon>
        <taxon>Myida</taxon>
        <taxon>Dreissenoidea</taxon>
        <taxon>Dreissenidae</taxon>
        <taxon>Dreissena</taxon>
    </lineage>
</organism>
<feature type="chain" id="PRO_5039132621" description="DOMON domain-containing protein" evidence="12">
    <location>
        <begin position="18"/>
        <end position="591"/>
    </location>
</feature>
<dbReference type="FunFam" id="2.60.120.310:FF:000004">
    <property type="entry name" value="DBH-like monooxygenase protein 1"/>
    <property type="match status" value="1"/>
</dbReference>
<feature type="domain" description="DOMON" evidence="13">
    <location>
        <begin position="37"/>
        <end position="150"/>
    </location>
</feature>
<keyword evidence="6" id="KW-0560">Oxidoreductase</keyword>
<evidence type="ECO:0000256" key="8">
    <source>
        <dbReference type="ARBA" id="ARBA00023033"/>
    </source>
</evidence>
<dbReference type="Gene3D" id="2.60.120.310">
    <property type="entry name" value="Copper type II, ascorbate-dependent monooxygenase, N-terminal domain"/>
    <property type="match status" value="1"/>
</dbReference>
<dbReference type="InterPro" id="IPR005018">
    <property type="entry name" value="DOMON_domain"/>
</dbReference>
<dbReference type="SUPFAM" id="SSF49344">
    <property type="entry name" value="CBD9-like"/>
    <property type="match status" value="1"/>
</dbReference>
<dbReference type="InterPro" id="IPR014784">
    <property type="entry name" value="Cu2_ascorb_mOase-like_C"/>
</dbReference>
<evidence type="ECO:0000256" key="9">
    <source>
        <dbReference type="ARBA" id="ARBA00023136"/>
    </source>
</evidence>
<dbReference type="AlphaFoldDB" id="A0A9D4BUU2"/>
<evidence type="ECO:0000256" key="6">
    <source>
        <dbReference type="ARBA" id="ARBA00023002"/>
    </source>
</evidence>
<keyword evidence="9" id="KW-0472">Membrane</keyword>
<comment type="subcellular location">
    <subcellularLocation>
        <location evidence="2">Membrane</location>
    </subcellularLocation>
</comment>
<evidence type="ECO:0000256" key="10">
    <source>
        <dbReference type="ARBA" id="ARBA00023157"/>
    </source>
</evidence>
<comment type="caution">
    <text evidence="14">The sequence shown here is derived from an EMBL/GenBank/DDBJ whole genome shotgun (WGS) entry which is preliminary data.</text>
</comment>
<dbReference type="CDD" id="cd09631">
    <property type="entry name" value="DOMON_DOH"/>
    <property type="match status" value="1"/>
</dbReference>
<dbReference type="InterPro" id="IPR028460">
    <property type="entry name" value="Tbh/DBH"/>
</dbReference>
<dbReference type="FunFam" id="2.60.120.230:FF:000001">
    <property type="entry name" value="Monooxygenase, DBH-like 1"/>
    <property type="match status" value="1"/>
</dbReference>
<keyword evidence="5 12" id="KW-0732">Signal</keyword>
<dbReference type="FunFam" id="2.60.40.1210:FF:000001">
    <property type="entry name" value="Monooxygenase, DBH-like 1, like"/>
    <property type="match status" value="1"/>
</dbReference>
<evidence type="ECO:0000259" key="13">
    <source>
        <dbReference type="PROSITE" id="PS50836"/>
    </source>
</evidence>
<dbReference type="EMBL" id="JAIWYP010000014">
    <property type="protein sequence ID" value="KAH3710540.1"/>
    <property type="molecule type" value="Genomic_DNA"/>
</dbReference>
<comment type="similarity">
    <text evidence="3">Belongs to the copper type II ascorbate-dependent monooxygenase family.</text>
</comment>
<dbReference type="Pfam" id="PF03712">
    <property type="entry name" value="Cu2_monoox_C"/>
    <property type="match status" value="1"/>
</dbReference>
<dbReference type="Proteomes" id="UP000828390">
    <property type="component" value="Unassembled WGS sequence"/>
</dbReference>
<dbReference type="GO" id="GO:0005615">
    <property type="term" value="C:extracellular space"/>
    <property type="evidence" value="ECO:0007669"/>
    <property type="project" value="TreeGrafter"/>
</dbReference>
<dbReference type="PANTHER" id="PTHR10157">
    <property type="entry name" value="DOPAMINE BETA HYDROXYLASE RELATED"/>
    <property type="match status" value="1"/>
</dbReference>
<dbReference type="GO" id="GO:0006589">
    <property type="term" value="P:octopamine biosynthetic process"/>
    <property type="evidence" value="ECO:0007669"/>
    <property type="project" value="TreeGrafter"/>
</dbReference>
<dbReference type="InterPro" id="IPR024548">
    <property type="entry name" value="Cu2_monoox_C"/>
</dbReference>
<comment type="cofactor">
    <cofactor evidence="1">
        <name>Cu(2+)</name>
        <dbReference type="ChEBI" id="CHEBI:29036"/>
    </cofactor>
</comment>
<dbReference type="GO" id="GO:0030667">
    <property type="term" value="C:secretory granule membrane"/>
    <property type="evidence" value="ECO:0007669"/>
    <property type="project" value="TreeGrafter"/>
</dbReference>
<evidence type="ECO:0000313" key="15">
    <source>
        <dbReference type="Proteomes" id="UP000828390"/>
    </source>
</evidence>
<gene>
    <name evidence="14" type="ORF">DPMN_070024</name>
</gene>
<dbReference type="GO" id="GO:0005507">
    <property type="term" value="F:copper ion binding"/>
    <property type="evidence" value="ECO:0007669"/>
    <property type="project" value="InterPro"/>
</dbReference>
<evidence type="ECO:0000313" key="14">
    <source>
        <dbReference type="EMBL" id="KAH3710540.1"/>
    </source>
</evidence>
<dbReference type="SMART" id="SM00664">
    <property type="entry name" value="DoH"/>
    <property type="match status" value="1"/>
</dbReference>
<dbReference type="Pfam" id="PF01082">
    <property type="entry name" value="Cu2_monooxygen"/>
    <property type="match status" value="1"/>
</dbReference>
<keyword evidence="7" id="KW-0186">Copper</keyword>